<dbReference type="PANTHER" id="PTHR36573:SF1">
    <property type="entry name" value="INTERMEMBRANE PHOSPHOLIPID TRANSPORT SYSTEM BINDING PROTEIN MLAC"/>
    <property type="match status" value="1"/>
</dbReference>
<dbReference type="InterPro" id="IPR008869">
    <property type="entry name" value="MlaC/ttg2D"/>
</dbReference>
<dbReference type="AlphaFoldDB" id="A0A3B1A5V8"/>
<organism evidence="1">
    <name type="scientific">hydrothermal vent metagenome</name>
    <dbReference type="NCBI Taxonomy" id="652676"/>
    <lineage>
        <taxon>unclassified sequences</taxon>
        <taxon>metagenomes</taxon>
        <taxon>ecological metagenomes</taxon>
    </lineage>
</organism>
<dbReference type="EMBL" id="UOFQ01000121">
    <property type="protein sequence ID" value="VAW89124.1"/>
    <property type="molecule type" value="Genomic_DNA"/>
</dbReference>
<dbReference type="Gene3D" id="3.10.450.50">
    <property type="match status" value="1"/>
</dbReference>
<proteinExistence type="predicted"/>
<reference evidence="1" key="1">
    <citation type="submission" date="2018-06" db="EMBL/GenBank/DDBJ databases">
        <authorList>
            <person name="Zhirakovskaya E."/>
        </authorList>
    </citation>
    <scope>NUCLEOTIDE SEQUENCE</scope>
</reference>
<dbReference type="PIRSF" id="PIRSF004649">
    <property type="entry name" value="MlaC"/>
    <property type="match status" value="1"/>
</dbReference>
<name>A0A3B1A5V8_9ZZZZ</name>
<protein>
    <submittedName>
        <fullName evidence="1">Phospholipid ABC transporter shuttle protein MlaC</fullName>
    </submittedName>
</protein>
<accession>A0A3B1A5V8</accession>
<gene>
    <name evidence="1" type="ORF">MNBD_GAMMA17-1864</name>
</gene>
<evidence type="ECO:0000313" key="1">
    <source>
        <dbReference type="EMBL" id="VAW89124.1"/>
    </source>
</evidence>
<dbReference type="Gene3D" id="1.10.10.640">
    <property type="entry name" value="phospholipid-binding protein"/>
    <property type="match status" value="1"/>
</dbReference>
<dbReference type="Pfam" id="PF05494">
    <property type="entry name" value="MlaC"/>
    <property type="match status" value="1"/>
</dbReference>
<sequence>MKRLLIIVSLYLFTLLPVGAAGANAPAQQLVIDTTTKLLALIESEREEITARPVYIYELVEGTISPHFDFERMGRLVLGKHWRKASKTQREQFVKEFSFLLVRTYATAMMDYAGQEVIYLPYREGKKKGEVVVRTEIDQKGGFPIPIDYNLHLKEGVWKVYNVKIDAVSLVLNYRTTFSGEIRKLKGIDGLITQLQKRNQDARDGQ</sequence>
<dbReference type="PANTHER" id="PTHR36573">
    <property type="entry name" value="INTERMEMBRANE PHOSPHOLIPID TRANSPORT SYSTEM BINDING PROTEIN MLAC"/>
    <property type="match status" value="1"/>
</dbReference>